<dbReference type="InterPro" id="IPR032871">
    <property type="entry name" value="AHH_dom_containing"/>
</dbReference>
<evidence type="ECO:0000313" key="1">
    <source>
        <dbReference type="EMBL" id="HEF27455.1"/>
    </source>
</evidence>
<accession>A0A7C2BA84</accession>
<reference evidence="1" key="1">
    <citation type="journal article" date="2020" name="mSystems">
        <title>Genome- and Community-Level Interaction Insights into Carbon Utilization and Element Cycling Functions of Hydrothermarchaeota in Hydrothermal Sediment.</title>
        <authorList>
            <person name="Zhou Z."/>
            <person name="Liu Y."/>
            <person name="Xu W."/>
            <person name="Pan J."/>
            <person name="Luo Z.H."/>
            <person name="Li M."/>
        </authorList>
    </citation>
    <scope>NUCLEOTIDE SEQUENCE [LARGE SCALE GENOMIC DNA]</scope>
    <source>
        <strain evidence="1">SpSt-200</strain>
    </source>
</reference>
<dbReference type="EMBL" id="DSIN01000029">
    <property type="protein sequence ID" value="HEF27455.1"/>
    <property type="molecule type" value="Genomic_DNA"/>
</dbReference>
<gene>
    <name evidence="1" type="ORF">ENP23_16995</name>
</gene>
<sequence length="94" mass="10320">MGFDGDGASNGIFLPGSKTLTERIDLPGHWSNHGQYTNVIESKVTKLNDLFEAGKLSDTQLILGVEKIQNFARSGLESNKFVVDAITGRCYETR</sequence>
<protein>
    <submittedName>
        <fullName evidence="1">Uncharacterized protein</fullName>
    </submittedName>
</protein>
<organism evidence="1">
    <name type="scientific">Pseudomonas graminis</name>
    <dbReference type="NCBI Taxonomy" id="158627"/>
    <lineage>
        <taxon>Bacteria</taxon>
        <taxon>Pseudomonadati</taxon>
        <taxon>Pseudomonadota</taxon>
        <taxon>Gammaproteobacteria</taxon>
        <taxon>Pseudomonadales</taxon>
        <taxon>Pseudomonadaceae</taxon>
        <taxon>Pseudomonas</taxon>
    </lineage>
</organism>
<comment type="caution">
    <text evidence="1">The sequence shown here is derived from an EMBL/GenBank/DDBJ whole genome shotgun (WGS) entry which is preliminary data.</text>
</comment>
<name>A0A7C2BA84_9PSED</name>
<dbReference type="Pfam" id="PF14412">
    <property type="entry name" value="AHH"/>
    <property type="match status" value="1"/>
</dbReference>
<dbReference type="AlphaFoldDB" id="A0A7C2BA84"/>
<proteinExistence type="predicted"/>